<dbReference type="SUPFAM" id="SSF53850">
    <property type="entry name" value="Periplasmic binding protein-like II"/>
    <property type="match status" value="1"/>
</dbReference>
<dbReference type="RefSeq" id="WP_406762323.1">
    <property type="nucleotide sequence ID" value="NZ_JBJIAB010000035.1"/>
</dbReference>
<keyword evidence="1 2" id="KW-0732">Signal</keyword>
<feature type="chain" id="PRO_5047032083" evidence="2">
    <location>
        <begin position="25"/>
        <end position="279"/>
    </location>
</feature>
<feature type="signal peptide" evidence="2">
    <location>
        <begin position="1"/>
        <end position="24"/>
    </location>
</feature>
<dbReference type="PROSITE" id="PS51257">
    <property type="entry name" value="PROKAR_LIPOPROTEIN"/>
    <property type="match status" value="1"/>
</dbReference>
<evidence type="ECO:0000313" key="5">
    <source>
        <dbReference type="Proteomes" id="UP001623600"/>
    </source>
</evidence>
<protein>
    <submittedName>
        <fullName evidence="4">Transporter substrate-binding domain-containing protein</fullName>
    </submittedName>
</protein>
<evidence type="ECO:0000313" key="4">
    <source>
        <dbReference type="EMBL" id="MFL0167544.1"/>
    </source>
</evidence>
<sequence length="279" mass="30222">MKKITKRILSVLLGVGLMVGAVGCGNSGQKQGDNKSSTATIDEIKSRGELRVATATGYPPYIFTDINSPNQDLTGIDAAMAKAIADELGVKLKWTNTNFEGMLSALGSGSVDFIIGGVSPTDERKKTMDFSDNYVEAEQKLIVRKEDKDKYKTINDLAGKKVAAQKSTTQETLAKEKISGGEIVALTKVPDCILELKTGKVDAVVVESAVASPYLLAYPEITFSDISLDKELKPTAIPTQKGKEDLVALMNKVIKENKDNGNIDKWFKEYSELASSYLK</sequence>
<evidence type="ECO:0000256" key="2">
    <source>
        <dbReference type="SAM" id="SignalP"/>
    </source>
</evidence>
<dbReference type="EMBL" id="JBJIAB010000035">
    <property type="protein sequence ID" value="MFL0167544.1"/>
    <property type="molecule type" value="Genomic_DNA"/>
</dbReference>
<evidence type="ECO:0000259" key="3">
    <source>
        <dbReference type="SMART" id="SM00062"/>
    </source>
</evidence>
<dbReference type="InterPro" id="IPR001638">
    <property type="entry name" value="Solute-binding_3/MltF_N"/>
</dbReference>
<dbReference type="PANTHER" id="PTHR35936:SF17">
    <property type="entry name" value="ARGININE-BINDING EXTRACELLULAR PROTEIN ARTP"/>
    <property type="match status" value="1"/>
</dbReference>
<reference evidence="4 5" key="1">
    <citation type="submission" date="2024-11" db="EMBL/GenBank/DDBJ databases">
        <authorList>
            <person name="Heng Y.C."/>
            <person name="Lim A.C.H."/>
            <person name="Lee J.K.Y."/>
            <person name="Kittelmann S."/>
        </authorList>
    </citation>
    <scope>NUCLEOTIDE SEQUENCE [LARGE SCALE GENOMIC DNA]</scope>
    <source>
        <strain evidence="4 5">WILCCON 0112</strain>
    </source>
</reference>
<accession>A0ABW8SCP2</accession>
<evidence type="ECO:0000256" key="1">
    <source>
        <dbReference type="ARBA" id="ARBA00022729"/>
    </source>
</evidence>
<keyword evidence="5" id="KW-1185">Reference proteome</keyword>
<name>A0ABW8SCP2_9CLOT</name>
<feature type="domain" description="Solute-binding protein family 3/N-terminal" evidence="3">
    <location>
        <begin position="49"/>
        <end position="270"/>
    </location>
</feature>
<dbReference type="Pfam" id="PF00497">
    <property type="entry name" value="SBP_bac_3"/>
    <property type="match status" value="1"/>
</dbReference>
<comment type="caution">
    <text evidence="4">The sequence shown here is derived from an EMBL/GenBank/DDBJ whole genome shotgun (WGS) entry which is preliminary data.</text>
</comment>
<dbReference type="SMART" id="SM00062">
    <property type="entry name" value="PBPb"/>
    <property type="match status" value="1"/>
</dbReference>
<gene>
    <name evidence="4" type="ORF">ACJDTP_20960</name>
</gene>
<dbReference type="PANTHER" id="PTHR35936">
    <property type="entry name" value="MEMBRANE-BOUND LYTIC MUREIN TRANSGLYCOSYLASE F"/>
    <property type="match status" value="1"/>
</dbReference>
<organism evidence="4 5">
    <name type="scientific">Candidatus Clostridium helianthi</name>
    <dbReference type="NCBI Taxonomy" id="3381660"/>
    <lineage>
        <taxon>Bacteria</taxon>
        <taxon>Bacillati</taxon>
        <taxon>Bacillota</taxon>
        <taxon>Clostridia</taxon>
        <taxon>Eubacteriales</taxon>
        <taxon>Clostridiaceae</taxon>
        <taxon>Clostridium</taxon>
    </lineage>
</organism>
<dbReference type="Proteomes" id="UP001623600">
    <property type="component" value="Unassembled WGS sequence"/>
</dbReference>
<dbReference type="Gene3D" id="3.40.190.10">
    <property type="entry name" value="Periplasmic binding protein-like II"/>
    <property type="match status" value="2"/>
</dbReference>
<proteinExistence type="predicted"/>